<evidence type="ECO:0000313" key="8">
    <source>
        <dbReference type="Proteomes" id="UP000755551"/>
    </source>
</evidence>
<dbReference type="EMBL" id="JAHQZT010000002">
    <property type="protein sequence ID" value="MBV0932208.1"/>
    <property type="molecule type" value="Genomic_DNA"/>
</dbReference>
<comment type="caution">
    <text evidence="7">The sequence shown here is derived from an EMBL/GenBank/DDBJ whole genome shotgun (WGS) entry which is preliminary data.</text>
</comment>
<evidence type="ECO:0000256" key="5">
    <source>
        <dbReference type="SAM" id="Coils"/>
    </source>
</evidence>
<gene>
    <name evidence="7" type="ORF">KTN04_02505</name>
</gene>
<organism evidence="7 8">
    <name type="scientific">Marinobacterium weihaiense</name>
    <dbReference type="NCBI Taxonomy" id="2851016"/>
    <lineage>
        <taxon>Bacteria</taxon>
        <taxon>Pseudomonadati</taxon>
        <taxon>Pseudomonadota</taxon>
        <taxon>Gammaproteobacteria</taxon>
        <taxon>Oceanospirillales</taxon>
        <taxon>Oceanospirillaceae</taxon>
        <taxon>Marinobacterium</taxon>
    </lineage>
</organism>
<dbReference type="RefSeq" id="WP_217333626.1">
    <property type="nucleotide sequence ID" value="NZ_JAHQZT010000002.1"/>
</dbReference>
<keyword evidence="1" id="KW-0479">Metal-binding</keyword>
<feature type="domain" description="Zinc finger DksA/TraR C4-type" evidence="6">
    <location>
        <begin position="89"/>
        <end position="117"/>
    </location>
</feature>
<dbReference type="Pfam" id="PF01258">
    <property type="entry name" value="zf-dskA_traR"/>
    <property type="match status" value="1"/>
</dbReference>
<reference evidence="7 8" key="1">
    <citation type="submission" date="2021-06" db="EMBL/GenBank/DDBJ databases">
        <title>Bacterium isolated from marine sediment.</title>
        <authorList>
            <person name="Zhu K.-L."/>
            <person name="Du Z.-J."/>
            <person name="Liang Q.-Y."/>
        </authorList>
    </citation>
    <scope>NUCLEOTIDE SEQUENCE [LARGE SCALE GENOMIC DNA]</scope>
    <source>
        <strain evidence="7 8">A346</strain>
    </source>
</reference>
<proteinExistence type="predicted"/>
<evidence type="ECO:0000256" key="2">
    <source>
        <dbReference type="ARBA" id="ARBA00022771"/>
    </source>
</evidence>
<accession>A0ABS6M7F4</accession>
<feature type="zinc finger region" description="dksA C4-type" evidence="4">
    <location>
        <begin position="92"/>
        <end position="116"/>
    </location>
</feature>
<evidence type="ECO:0000256" key="4">
    <source>
        <dbReference type="PROSITE-ProRule" id="PRU00510"/>
    </source>
</evidence>
<evidence type="ECO:0000313" key="7">
    <source>
        <dbReference type="EMBL" id="MBV0932208.1"/>
    </source>
</evidence>
<sequence length="118" mass="13165">MSAVLSHHELEGFAEALHQLLASLHEELADELNEIEHIRHHLQRLSIEQPGPGSVLLLARRLNLDHLSQNLEAIAACEAALERVNRGYFGRCVRCGEGIELNLLRADPLVDVCLCCQK</sequence>
<dbReference type="PROSITE" id="PS51128">
    <property type="entry name" value="ZF_DKSA_2"/>
    <property type="match status" value="1"/>
</dbReference>
<keyword evidence="8" id="KW-1185">Reference proteome</keyword>
<evidence type="ECO:0000259" key="6">
    <source>
        <dbReference type="Pfam" id="PF01258"/>
    </source>
</evidence>
<keyword evidence="5" id="KW-0175">Coiled coil</keyword>
<keyword evidence="3" id="KW-0862">Zinc</keyword>
<evidence type="ECO:0000256" key="1">
    <source>
        <dbReference type="ARBA" id="ARBA00022723"/>
    </source>
</evidence>
<keyword evidence="2" id="KW-0863">Zinc-finger</keyword>
<evidence type="ECO:0000256" key="3">
    <source>
        <dbReference type="ARBA" id="ARBA00022833"/>
    </source>
</evidence>
<dbReference type="InterPro" id="IPR000962">
    <property type="entry name" value="Znf_DskA_TraR"/>
</dbReference>
<protein>
    <submittedName>
        <fullName evidence="7">TraR/DksA C4-type zinc finger protein</fullName>
    </submittedName>
</protein>
<dbReference type="Proteomes" id="UP000755551">
    <property type="component" value="Unassembled WGS sequence"/>
</dbReference>
<name>A0ABS6M7F4_9GAMM</name>
<feature type="coiled-coil region" evidence="5">
    <location>
        <begin position="14"/>
        <end position="45"/>
    </location>
</feature>